<dbReference type="GO" id="GO:0003700">
    <property type="term" value="F:DNA-binding transcription factor activity"/>
    <property type="evidence" value="ECO:0007669"/>
    <property type="project" value="TreeGrafter"/>
</dbReference>
<comment type="subcellular location">
    <subcellularLocation>
        <location evidence="1 3">Nucleus</location>
    </subcellularLocation>
</comment>
<dbReference type="Pfam" id="PF06203">
    <property type="entry name" value="CCT"/>
    <property type="match status" value="1"/>
</dbReference>
<sequence length="278" mass="31912">MPSDLYTLDMVSYEYDASGGDLLFFSHPFLTHSPIHLTQPNFNNSLHPFSPSFFSFSPLQNELLYQPNPLHLLSDSGNLSALDGSELITEECQMGVDYSYNQHFLSQTSSVTESASKLMQRSFSCNSFDGKPFQPHLDSPNFQRHAFNSHENPFFNGELRRVYSTGDLQNMKATDMSQKESPLLEEANFKVGRYSAEERKEKISKYRAKRSQRKFNKTIKYACRKTLADNRTRIRGRFARNDETTEIPKAQCASSTAEEYEDEFWVEFIGGLNEEPLV</sequence>
<evidence type="ECO:0000256" key="3">
    <source>
        <dbReference type="PROSITE-ProRule" id="PRU00357"/>
    </source>
</evidence>
<proteinExistence type="predicted"/>
<keyword evidence="6" id="KW-1185">Reference proteome</keyword>
<dbReference type="Proteomes" id="UP001367508">
    <property type="component" value="Unassembled WGS sequence"/>
</dbReference>
<feature type="domain" description="CCT" evidence="4">
    <location>
        <begin position="199"/>
        <end position="241"/>
    </location>
</feature>
<dbReference type="PANTHER" id="PTHR31319:SF103">
    <property type="entry name" value="CCT MOTIF FAMILY PROTEIN"/>
    <property type="match status" value="1"/>
</dbReference>
<organism evidence="5 6">
    <name type="scientific">Canavalia gladiata</name>
    <name type="common">Sword bean</name>
    <name type="synonym">Dolichos gladiatus</name>
    <dbReference type="NCBI Taxonomy" id="3824"/>
    <lineage>
        <taxon>Eukaryota</taxon>
        <taxon>Viridiplantae</taxon>
        <taxon>Streptophyta</taxon>
        <taxon>Embryophyta</taxon>
        <taxon>Tracheophyta</taxon>
        <taxon>Spermatophyta</taxon>
        <taxon>Magnoliopsida</taxon>
        <taxon>eudicotyledons</taxon>
        <taxon>Gunneridae</taxon>
        <taxon>Pentapetalae</taxon>
        <taxon>rosids</taxon>
        <taxon>fabids</taxon>
        <taxon>Fabales</taxon>
        <taxon>Fabaceae</taxon>
        <taxon>Papilionoideae</taxon>
        <taxon>50 kb inversion clade</taxon>
        <taxon>NPAAA clade</taxon>
        <taxon>indigoferoid/millettioid clade</taxon>
        <taxon>Phaseoleae</taxon>
        <taxon>Canavalia</taxon>
    </lineage>
</organism>
<comment type="caution">
    <text evidence="5">The sequence shown here is derived from an EMBL/GenBank/DDBJ whole genome shotgun (WGS) entry which is preliminary data.</text>
</comment>
<evidence type="ECO:0000256" key="2">
    <source>
        <dbReference type="ARBA" id="ARBA00023242"/>
    </source>
</evidence>
<dbReference type="InterPro" id="IPR045281">
    <property type="entry name" value="CONSTANS-like"/>
</dbReference>
<dbReference type="GO" id="GO:0005634">
    <property type="term" value="C:nucleus"/>
    <property type="evidence" value="ECO:0007669"/>
    <property type="project" value="UniProtKB-SubCell"/>
</dbReference>
<evidence type="ECO:0000313" key="6">
    <source>
        <dbReference type="Proteomes" id="UP001367508"/>
    </source>
</evidence>
<reference evidence="5 6" key="1">
    <citation type="submission" date="2024-01" db="EMBL/GenBank/DDBJ databases">
        <title>The genomes of 5 underutilized Papilionoideae crops provide insights into root nodulation and disease resistanc.</title>
        <authorList>
            <person name="Jiang F."/>
        </authorList>
    </citation>
    <scope>NUCLEOTIDE SEQUENCE [LARGE SCALE GENOMIC DNA]</scope>
    <source>
        <strain evidence="5">LVBAO_FW01</strain>
        <tissue evidence="5">Leaves</tissue>
    </source>
</reference>
<keyword evidence="2 3" id="KW-0539">Nucleus</keyword>
<protein>
    <recommendedName>
        <fullName evidence="4">CCT domain-containing protein</fullName>
    </recommendedName>
</protein>
<dbReference type="InterPro" id="IPR010402">
    <property type="entry name" value="CCT_domain"/>
</dbReference>
<dbReference type="PANTHER" id="PTHR31319">
    <property type="entry name" value="ZINC FINGER PROTEIN CONSTANS-LIKE 4"/>
    <property type="match status" value="1"/>
</dbReference>
<evidence type="ECO:0000259" key="4">
    <source>
        <dbReference type="PROSITE" id="PS51017"/>
    </source>
</evidence>
<dbReference type="PROSITE" id="PS51017">
    <property type="entry name" value="CCT"/>
    <property type="match status" value="1"/>
</dbReference>
<accession>A0AAN9PRJ3</accession>
<dbReference type="GO" id="GO:0009909">
    <property type="term" value="P:regulation of flower development"/>
    <property type="evidence" value="ECO:0007669"/>
    <property type="project" value="InterPro"/>
</dbReference>
<gene>
    <name evidence="5" type="ORF">VNO77_41293</name>
</gene>
<evidence type="ECO:0000313" key="5">
    <source>
        <dbReference type="EMBL" id="KAK7307866.1"/>
    </source>
</evidence>
<name>A0AAN9PRJ3_CANGL</name>
<dbReference type="AlphaFoldDB" id="A0AAN9PRJ3"/>
<evidence type="ECO:0000256" key="1">
    <source>
        <dbReference type="ARBA" id="ARBA00004123"/>
    </source>
</evidence>
<dbReference type="EMBL" id="JAYMYQ010000010">
    <property type="protein sequence ID" value="KAK7307866.1"/>
    <property type="molecule type" value="Genomic_DNA"/>
</dbReference>